<evidence type="ECO:0000259" key="1">
    <source>
        <dbReference type="Pfam" id="PF00561"/>
    </source>
</evidence>
<dbReference type="GO" id="GO:0016787">
    <property type="term" value="F:hydrolase activity"/>
    <property type="evidence" value="ECO:0007669"/>
    <property type="project" value="UniProtKB-KW"/>
</dbReference>
<dbReference type="Gene3D" id="3.40.50.1820">
    <property type="entry name" value="alpha/beta hydrolase"/>
    <property type="match status" value="1"/>
</dbReference>
<evidence type="ECO:0000313" key="3">
    <source>
        <dbReference type="Proteomes" id="UP000278143"/>
    </source>
</evidence>
<protein>
    <submittedName>
        <fullName evidence="2">Alpha/Beta hydrolase protein</fullName>
    </submittedName>
</protein>
<dbReference type="Proteomes" id="UP000278143">
    <property type="component" value="Unassembled WGS sequence"/>
</dbReference>
<gene>
    <name evidence="2" type="ORF">SYNPS1DRAFT_15587</name>
</gene>
<name>A0A4P9Z0S8_9FUNG</name>
<accession>A0A4P9Z0S8</accession>
<sequence length="218" mass="24010">MALDAVDMLDHLKWKSGVHLVGMSMGGSVAQLVVAYHPQYFASVCFTSTMAHAYLDFVSAAGAHALSTGQRERSMRLTLLHPLGMASCAVQVESDDNQHGMGDCSKHMHHMARTQEQSKARINSQTEATLVHYFADEHFRRIRASGIPVLVCTGDSDRLMVPANSEFIAARLNAPLRVFKGCGHFISMQEPELYNSMLLDHFRKAASKAVSPMIYASL</sequence>
<dbReference type="SUPFAM" id="SSF53474">
    <property type="entry name" value="alpha/beta-Hydrolases"/>
    <property type="match status" value="1"/>
</dbReference>
<evidence type="ECO:0000313" key="2">
    <source>
        <dbReference type="EMBL" id="RKP25492.1"/>
    </source>
</evidence>
<dbReference type="Pfam" id="PF00561">
    <property type="entry name" value="Abhydrolase_1"/>
    <property type="match status" value="1"/>
</dbReference>
<dbReference type="EMBL" id="KZ989728">
    <property type="protein sequence ID" value="RKP25492.1"/>
    <property type="molecule type" value="Genomic_DNA"/>
</dbReference>
<organism evidence="2 3">
    <name type="scientific">Syncephalis pseudoplumigaleata</name>
    <dbReference type="NCBI Taxonomy" id="1712513"/>
    <lineage>
        <taxon>Eukaryota</taxon>
        <taxon>Fungi</taxon>
        <taxon>Fungi incertae sedis</taxon>
        <taxon>Zoopagomycota</taxon>
        <taxon>Zoopagomycotina</taxon>
        <taxon>Zoopagomycetes</taxon>
        <taxon>Zoopagales</taxon>
        <taxon>Piptocephalidaceae</taxon>
        <taxon>Syncephalis</taxon>
    </lineage>
</organism>
<dbReference type="InterPro" id="IPR050471">
    <property type="entry name" value="AB_hydrolase"/>
</dbReference>
<keyword evidence="2" id="KW-0378">Hydrolase</keyword>
<keyword evidence="3" id="KW-1185">Reference proteome</keyword>
<feature type="domain" description="AB hydrolase-1" evidence="1">
    <location>
        <begin position="7"/>
        <end position="191"/>
    </location>
</feature>
<dbReference type="OrthoDB" id="19657at2759"/>
<dbReference type="InterPro" id="IPR029058">
    <property type="entry name" value="AB_hydrolase_fold"/>
</dbReference>
<dbReference type="PANTHER" id="PTHR43433">
    <property type="entry name" value="HYDROLASE, ALPHA/BETA FOLD FAMILY PROTEIN"/>
    <property type="match status" value="1"/>
</dbReference>
<dbReference type="AlphaFoldDB" id="A0A4P9Z0S8"/>
<dbReference type="PANTHER" id="PTHR43433:SF5">
    <property type="entry name" value="AB HYDROLASE-1 DOMAIN-CONTAINING PROTEIN"/>
    <property type="match status" value="1"/>
</dbReference>
<reference evidence="3" key="1">
    <citation type="journal article" date="2018" name="Nat. Microbiol.">
        <title>Leveraging single-cell genomics to expand the fungal tree of life.</title>
        <authorList>
            <person name="Ahrendt S.R."/>
            <person name="Quandt C.A."/>
            <person name="Ciobanu D."/>
            <person name="Clum A."/>
            <person name="Salamov A."/>
            <person name="Andreopoulos B."/>
            <person name="Cheng J.F."/>
            <person name="Woyke T."/>
            <person name="Pelin A."/>
            <person name="Henrissat B."/>
            <person name="Reynolds N.K."/>
            <person name="Benny G.L."/>
            <person name="Smith M.E."/>
            <person name="James T.Y."/>
            <person name="Grigoriev I.V."/>
        </authorList>
    </citation>
    <scope>NUCLEOTIDE SEQUENCE [LARGE SCALE GENOMIC DNA]</scope>
    <source>
        <strain evidence="3">Benny S71-1</strain>
    </source>
</reference>
<dbReference type="InterPro" id="IPR000073">
    <property type="entry name" value="AB_hydrolase_1"/>
</dbReference>
<proteinExistence type="predicted"/>